<protein>
    <recommendedName>
        <fullName evidence="3">F-box domain-containing protein</fullName>
    </recommendedName>
</protein>
<sequence length="588" mass="62983">MAEELPQEALVRVFHFLPIKQRSRFACVCQSWRQAATVDAVQVKLQKQHVPSYLHVALPDGAAQMQAAACPLMSLARSADLTWSSAAATGTLLESMPSLERLAFTSMSSVPQPVDSSSGLQSLKSLTNLQSLQLNTSDAAPLLEAMPSVPHSVREIELHLTGEDWQTSALDKIADQLGSQATRLRSLVLRCSHASVYAATEPLESLSRLTRLTSLFMGPNPEDIFPHSSPLGFPRLPNFLRGLQHLQHLDISVADSAAASLPGMSFEPIRHIPDVKLTLRADTSIRAVSRLPASIAAVAGLSSLTVQAFTFEDPGGWCTSANFDLAPLQSCKKLRYLELQLGTWECEHCETFELPGLQELSQLQSLKVLVTSRFVSLGKPGPDSAAQVQEVLLALPGMRPAQQLHIASSMRVVLRNSKVLARAADPGVLAHSILLEEPLPQRKAAATAAAGTNPAGTQQQQPGSSNTAMSDTARVRDQAGPAAAPSSSSAAALGQAGQPQYVRAPAHVVISALRDLWPGAEVWQYPMKVPGVSSWQQITPELLCKVSARDVVQQQLWQQLVGAAGSSDLEDAEGSTTGRGSSSGMRLW</sequence>
<accession>A0A383VGS8</accession>
<dbReference type="Gene3D" id="1.20.1280.50">
    <property type="match status" value="1"/>
</dbReference>
<dbReference type="SMART" id="SM00256">
    <property type="entry name" value="FBOX"/>
    <property type="match status" value="1"/>
</dbReference>
<feature type="compositionally biased region" description="Low complexity" evidence="2">
    <location>
        <begin position="478"/>
        <end position="491"/>
    </location>
</feature>
<dbReference type="InterPro" id="IPR001810">
    <property type="entry name" value="F-box_dom"/>
</dbReference>
<evidence type="ECO:0000313" key="4">
    <source>
        <dbReference type="EMBL" id="SZX64738.1"/>
    </source>
</evidence>
<dbReference type="PANTHER" id="PTHR20933">
    <property type="entry name" value="F-BOX ONLY PROTEIN 33"/>
    <property type="match status" value="1"/>
</dbReference>
<evidence type="ECO:0000313" key="5">
    <source>
        <dbReference type="Proteomes" id="UP000256970"/>
    </source>
</evidence>
<feature type="region of interest" description="Disordered" evidence="2">
    <location>
        <begin position="565"/>
        <end position="588"/>
    </location>
</feature>
<evidence type="ECO:0000259" key="3">
    <source>
        <dbReference type="PROSITE" id="PS50181"/>
    </source>
</evidence>
<dbReference type="Gene3D" id="3.80.10.10">
    <property type="entry name" value="Ribonuclease Inhibitor"/>
    <property type="match status" value="1"/>
</dbReference>
<organism evidence="4 5">
    <name type="scientific">Tetradesmus obliquus</name>
    <name type="common">Green alga</name>
    <name type="synonym">Acutodesmus obliquus</name>
    <dbReference type="NCBI Taxonomy" id="3088"/>
    <lineage>
        <taxon>Eukaryota</taxon>
        <taxon>Viridiplantae</taxon>
        <taxon>Chlorophyta</taxon>
        <taxon>core chlorophytes</taxon>
        <taxon>Chlorophyceae</taxon>
        <taxon>CS clade</taxon>
        <taxon>Sphaeropleales</taxon>
        <taxon>Scenedesmaceae</taxon>
        <taxon>Tetradesmus</taxon>
    </lineage>
</organism>
<dbReference type="GO" id="GO:0005930">
    <property type="term" value="C:axoneme"/>
    <property type="evidence" value="ECO:0007669"/>
    <property type="project" value="UniProtKB-SubCell"/>
</dbReference>
<dbReference type="Pfam" id="PF12937">
    <property type="entry name" value="F-box-like"/>
    <property type="match status" value="1"/>
</dbReference>
<dbReference type="InterPro" id="IPR036047">
    <property type="entry name" value="F-box-like_dom_sf"/>
</dbReference>
<reference evidence="4 5" key="1">
    <citation type="submission" date="2016-10" db="EMBL/GenBank/DDBJ databases">
        <authorList>
            <person name="Cai Z."/>
        </authorList>
    </citation>
    <scope>NUCLEOTIDE SEQUENCE [LARGE SCALE GENOMIC DNA]</scope>
</reference>
<dbReference type="SUPFAM" id="SSF52047">
    <property type="entry name" value="RNI-like"/>
    <property type="match status" value="1"/>
</dbReference>
<name>A0A383VGS8_TETOB</name>
<gene>
    <name evidence="4" type="ORF">BQ4739_LOCUS5229</name>
</gene>
<dbReference type="CDD" id="cd09917">
    <property type="entry name" value="F-box_SF"/>
    <property type="match status" value="1"/>
</dbReference>
<dbReference type="PANTHER" id="PTHR20933:SF4">
    <property type="entry name" value="F-BOX INVOLVED IN POLYQ PATHOGENESIS, ISOFORM A"/>
    <property type="match status" value="1"/>
</dbReference>
<feature type="domain" description="F-box" evidence="3">
    <location>
        <begin position="1"/>
        <end position="45"/>
    </location>
</feature>
<dbReference type="AlphaFoldDB" id="A0A383VGS8"/>
<dbReference type="EMBL" id="FNXT01000453">
    <property type="protein sequence ID" value="SZX64738.1"/>
    <property type="molecule type" value="Genomic_DNA"/>
</dbReference>
<dbReference type="SUPFAM" id="SSF81383">
    <property type="entry name" value="F-box domain"/>
    <property type="match status" value="1"/>
</dbReference>
<dbReference type="InterPro" id="IPR032675">
    <property type="entry name" value="LRR_dom_sf"/>
</dbReference>
<proteinExistence type="predicted"/>
<dbReference type="Proteomes" id="UP000256970">
    <property type="component" value="Unassembled WGS sequence"/>
</dbReference>
<comment type="subcellular location">
    <subcellularLocation>
        <location evidence="1">Cytoplasm</location>
        <location evidence="1">Cytoskeleton</location>
        <location evidence="1">Cilium axoneme</location>
    </subcellularLocation>
</comment>
<evidence type="ECO:0000256" key="2">
    <source>
        <dbReference type="SAM" id="MobiDB-lite"/>
    </source>
</evidence>
<feature type="compositionally biased region" description="Low complexity" evidence="2">
    <location>
        <begin position="574"/>
        <end position="588"/>
    </location>
</feature>
<feature type="region of interest" description="Disordered" evidence="2">
    <location>
        <begin position="444"/>
        <end position="491"/>
    </location>
</feature>
<dbReference type="PROSITE" id="PS50181">
    <property type="entry name" value="FBOX"/>
    <property type="match status" value="1"/>
</dbReference>
<keyword evidence="5" id="KW-1185">Reference proteome</keyword>
<feature type="compositionally biased region" description="Low complexity" evidence="2">
    <location>
        <begin position="444"/>
        <end position="463"/>
    </location>
</feature>
<evidence type="ECO:0000256" key="1">
    <source>
        <dbReference type="ARBA" id="ARBA00004430"/>
    </source>
</evidence>